<reference evidence="1 2" key="1">
    <citation type="submission" date="2018-04" db="EMBL/GenBank/DDBJ databases">
        <title>Genome sequencing of Gemmobacter.</title>
        <authorList>
            <person name="Yi H."/>
            <person name="Baek M.-G."/>
        </authorList>
    </citation>
    <scope>NUCLEOTIDE SEQUENCE [LARGE SCALE GENOMIC DNA]</scope>
    <source>
        <strain evidence="1 2">HYN0069</strain>
        <plasmid evidence="2">Plasmid unnamed2</plasmid>
    </source>
</reference>
<dbReference type="KEGG" id="geh:HYN69_19615"/>
<dbReference type="InterPro" id="IPR021831">
    <property type="entry name" value="ParD-like"/>
</dbReference>
<dbReference type="OrthoDB" id="5422561at2"/>
<dbReference type="RefSeq" id="WP_108437591.1">
    <property type="nucleotide sequence ID" value="NZ_CP028920.1"/>
</dbReference>
<sequence>MAQSVKIADDRLVDDARVMAELQSRSLAGQITHWARIGRAIERSGRFDHVRLSRVLAGEAETTALTPEEKAVWSERFLVKMSEPGPAEEAFFTELRVSGKAVGLDASGKLIAAEAQAEE</sequence>
<accession>A0A2S0USP1</accession>
<dbReference type="AlphaFoldDB" id="A0A2S0USP1"/>
<dbReference type="Pfam" id="PF11903">
    <property type="entry name" value="ParD_like"/>
    <property type="match status" value="1"/>
</dbReference>
<evidence type="ECO:0000313" key="2">
    <source>
        <dbReference type="Proteomes" id="UP000244496"/>
    </source>
</evidence>
<keyword evidence="2" id="KW-1185">Reference proteome</keyword>
<protein>
    <recommendedName>
        <fullName evidence="3">ParD-like antitoxin of type II toxin-antitoxin system</fullName>
    </recommendedName>
</protein>
<keyword evidence="1" id="KW-0614">Plasmid</keyword>
<gene>
    <name evidence="1" type="ORF">HYN69_19615</name>
</gene>
<name>A0A2S0USP1_9RHOB</name>
<evidence type="ECO:0000313" key="1">
    <source>
        <dbReference type="EMBL" id="AWB50790.1"/>
    </source>
</evidence>
<evidence type="ECO:0008006" key="3">
    <source>
        <dbReference type="Google" id="ProtNLM"/>
    </source>
</evidence>
<geneLocation type="plasmid" evidence="1">
    <name>unnamed2</name>
</geneLocation>
<dbReference type="EMBL" id="CP028920">
    <property type="protein sequence ID" value="AWB50790.1"/>
    <property type="molecule type" value="Genomic_DNA"/>
</dbReference>
<proteinExistence type="predicted"/>
<dbReference type="Proteomes" id="UP000244496">
    <property type="component" value="Plasmid unnamed2"/>
</dbReference>
<organism evidence="1 2">
    <name type="scientific">Paragemmobacter aquarius</name>
    <dbReference type="NCBI Taxonomy" id="2169400"/>
    <lineage>
        <taxon>Bacteria</taxon>
        <taxon>Pseudomonadati</taxon>
        <taxon>Pseudomonadota</taxon>
        <taxon>Alphaproteobacteria</taxon>
        <taxon>Rhodobacterales</taxon>
        <taxon>Paracoccaceae</taxon>
        <taxon>Paragemmobacter</taxon>
    </lineage>
</organism>